<name>L7VJT4_THES1</name>
<evidence type="ECO:0000313" key="1">
    <source>
        <dbReference type="EMBL" id="AGC68380.1"/>
    </source>
</evidence>
<accession>L7VJT4</accession>
<reference evidence="1 2" key="1">
    <citation type="journal article" date="2013" name="Genome Announc.">
        <title>Complete genome sequence of Clostridium stercorarium subsp. stercorarium strain DSM 8532, a thermophilic degrader of plant cell wall fibers.</title>
        <authorList>
            <person name="Poehlein A."/>
            <person name="Zverlov V.V."/>
            <person name="Daniel R."/>
            <person name="Schwarz W.H."/>
            <person name="Liebl W."/>
        </authorList>
    </citation>
    <scope>NUCLEOTIDE SEQUENCE [LARGE SCALE GENOMIC DNA]</scope>
    <source>
        <strain evidence="2">ATCC 35414 / DSM 8532 / NCIMB 11754</strain>
    </source>
</reference>
<protein>
    <submittedName>
        <fullName evidence="1">Uncharacterized protein</fullName>
    </submittedName>
</protein>
<gene>
    <name evidence="1" type="ordered locus">Cst_c13890</name>
</gene>
<sequence>MFIYGRLKKIIHKPKKYYLFTKRNKKGKHIATPAFTPCFIPQLL</sequence>
<dbReference type="KEGG" id="css:Cst_c13890"/>
<proteinExistence type="predicted"/>
<dbReference type="PATRIC" id="fig|1121335.3.peg.1368"/>
<organism evidence="1 2">
    <name type="scientific">Thermoclostridium stercorarium (strain ATCC 35414 / DSM 8532 / NCIMB 11754)</name>
    <name type="common">Clostridium stercorarium</name>
    <dbReference type="NCBI Taxonomy" id="1121335"/>
    <lineage>
        <taxon>Bacteria</taxon>
        <taxon>Bacillati</taxon>
        <taxon>Bacillota</taxon>
        <taxon>Clostridia</taxon>
        <taxon>Eubacteriales</taxon>
        <taxon>Oscillospiraceae</taxon>
        <taxon>Thermoclostridium</taxon>
    </lineage>
</organism>
<dbReference type="Proteomes" id="UP000011220">
    <property type="component" value="Chromosome"/>
</dbReference>
<dbReference type="EMBL" id="CP004044">
    <property type="protein sequence ID" value="AGC68380.1"/>
    <property type="molecule type" value="Genomic_DNA"/>
</dbReference>
<dbReference type="AlphaFoldDB" id="L7VJT4"/>
<keyword evidence="2" id="KW-1185">Reference proteome</keyword>
<evidence type="ECO:0000313" key="2">
    <source>
        <dbReference type="Proteomes" id="UP000011220"/>
    </source>
</evidence>